<sequence>MKLDELEKAIPSVILKRGQAYRLDDRIAELEEVEEGDYRAEVEGSELYIVEVRIGAEGEIEFSSCDCPFAMEAICKHQAAVMLEIRDRLPAPASSGKGRSRQPKKSLADRLAALSKEQLVGLLSEYAKEFREVKSRLELFFMNAEGTVDEKQLIKLIRGYVKRYSERDGFVPYRHVPRAVEGARIVLEKARAALDQGNALPSIRISFCALRELTDLIHSCDDSDGIVGGLAEDGLELVGEAVEEIAPSLTASERRDLLRSILRETELPLLSDWLLDLLRISLQLVNDEETRAIWEASAGKLEAEYGDSYSASFFAREMAPMKYDLVRRFDGEARGAEFLRENMEVPEIREKAIREAIESSLYEEALRLAREGEDEDARRGYPGLVDRWRKLRLEVYRLTGERQLQRELTEEFAVSGDYSYYEELKGLYSPEEWPEVYARVLTAQEQGGGWRAQAMYVRLLVEEKEHDKLLEYVEISPGRIVPYYKELVGPYPEETYRLFERHIEAEAADASNRKQYKQVCKIVKELLKAGGRETAERIVSGLRRTYSKRPAMLEELDKLGL</sequence>
<protein>
    <recommendedName>
        <fullName evidence="2">SWIM-type domain-containing protein</fullName>
    </recommendedName>
</protein>
<name>A0A841U9B2_9BACL</name>
<organism evidence="3 4">
    <name type="scientific">Cohnella xylanilytica</name>
    <dbReference type="NCBI Taxonomy" id="557555"/>
    <lineage>
        <taxon>Bacteria</taxon>
        <taxon>Bacillati</taxon>
        <taxon>Bacillota</taxon>
        <taxon>Bacilli</taxon>
        <taxon>Bacillales</taxon>
        <taxon>Paenibacillaceae</taxon>
        <taxon>Cohnella</taxon>
    </lineage>
</organism>
<evidence type="ECO:0000259" key="2">
    <source>
        <dbReference type="PROSITE" id="PS50966"/>
    </source>
</evidence>
<feature type="domain" description="SWIM-type" evidence="2">
    <location>
        <begin position="50"/>
        <end position="86"/>
    </location>
</feature>
<dbReference type="InterPro" id="IPR007527">
    <property type="entry name" value="Znf_SWIM"/>
</dbReference>
<proteinExistence type="predicted"/>
<keyword evidence="1" id="KW-0863">Zinc-finger</keyword>
<evidence type="ECO:0000256" key="1">
    <source>
        <dbReference type="PROSITE-ProRule" id="PRU00325"/>
    </source>
</evidence>
<dbReference type="EMBL" id="JACJVR010000098">
    <property type="protein sequence ID" value="MBB6694694.1"/>
    <property type="molecule type" value="Genomic_DNA"/>
</dbReference>
<dbReference type="PROSITE" id="PS50966">
    <property type="entry name" value="ZF_SWIM"/>
    <property type="match status" value="1"/>
</dbReference>
<reference evidence="3 4" key="1">
    <citation type="submission" date="2020-08" db="EMBL/GenBank/DDBJ databases">
        <title>Cohnella phylogeny.</title>
        <authorList>
            <person name="Dunlap C."/>
        </authorList>
    </citation>
    <scope>NUCLEOTIDE SEQUENCE [LARGE SCALE GENOMIC DNA]</scope>
    <source>
        <strain evidence="3 4">DSM 25239</strain>
    </source>
</reference>
<dbReference type="RefSeq" id="WP_185138655.1">
    <property type="nucleotide sequence ID" value="NZ_JACJVR010000098.1"/>
</dbReference>
<dbReference type="Pfam" id="PF04434">
    <property type="entry name" value="SWIM"/>
    <property type="match status" value="1"/>
</dbReference>
<accession>A0A841U9B2</accession>
<keyword evidence="1" id="KW-0479">Metal-binding</keyword>
<comment type="caution">
    <text evidence="3">The sequence shown here is derived from an EMBL/GenBank/DDBJ whole genome shotgun (WGS) entry which is preliminary data.</text>
</comment>
<evidence type="ECO:0000313" key="3">
    <source>
        <dbReference type="EMBL" id="MBB6694694.1"/>
    </source>
</evidence>
<keyword evidence="1" id="KW-0862">Zinc</keyword>
<gene>
    <name evidence="3" type="ORF">H7B90_25175</name>
</gene>
<dbReference type="Proteomes" id="UP000553776">
    <property type="component" value="Unassembled WGS sequence"/>
</dbReference>
<dbReference type="GO" id="GO:0008270">
    <property type="term" value="F:zinc ion binding"/>
    <property type="evidence" value="ECO:0007669"/>
    <property type="project" value="UniProtKB-KW"/>
</dbReference>
<evidence type="ECO:0000313" key="4">
    <source>
        <dbReference type="Proteomes" id="UP000553776"/>
    </source>
</evidence>
<dbReference type="AlphaFoldDB" id="A0A841U9B2"/>
<keyword evidence="4" id="KW-1185">Reference proteome</keyword>